<protein>
    <submittedName>
        <fullName evidence="2">Uncharacterized protein</fullName>
    </submittedName>
</protein>
<keyword evidence="3" id="KW-1185">Reference proteome</keyword>
<comment type="caution">
    <text evidence="2">The sequence shown here is derived from an EMBL/GenBank/DDBJ whole genome shotgun (WGS) entry which is preliminary data.</text>
</comment>
<dbReference type="EMBL" id="CAKLBC010001232">
    <property type="protein sequence ID" value="CAH0490355.1"/>
    <property type="molecule type" value="Genomic_DNA"/>
</dbReference>
<feature type="compositionally biased region" description="Basic and acidic residues" evidence="1">
    <location>
        <begin position="64"/>
        <end position="74"/>
    </location>
</feature>
<feature type="region of interest" description="Disordered" evidence="1">
    <location>
        <begin position="57"/>
        <end position="83"/>
    </location>
</feature>
<feature type="region of interest" description="Disordered" evidence="1">
    <location>
        <begin position="105"/>
        <end position="155"/>
    </location>
</feature>
<gene>
    <name evidence="2" type="ORF">PFR001_LOCUS5690</name>
</gene>
<evidence type="ECO:0000313" key="2">
    <source>
        <dbReference type="EMBL" id="CAH0490355.1"/>
    </source>
</evidence>
<accession>A0ABN8C896</accession>
<feature type="compositionally biased region" description="Basic and acidic residues" evidence="1">
    <location>
        <begin position="135"/>
        <end position="155"/>
    </location>
</feature>
<evidence type="ECO:0000313" key="3">
    <source>
        <dbReference type="Proteomes" id="UP001157938"/>
    </source>
</evidence>
<proteinExistence type="predicted"/>
<dbReference type="Proteomes" id="UP001157938">
    <property type="component" value="Unassembled WGS sequence"/>
</dbReference>
<sequence length="155" mass="18331">MQKEKEDESKSRWRVRRYILLQASWTKLGTLLLEAFEDINRDDEVDVMRTQVQIQVGYDEETETREKREDEKVGVDQTSDHLPPIKIEKMKELLKLSPGLETVLMNGISDNDTQDSSSHAREEMKSQPRRRKSRRHEERLREEHAAAVKKAREQD</sequence>
<evidence type="ECO:0000256" key="1">
    <source>
        <dbReference type="SAM" id="MobiDB-lite"/>
    </source>
</evidence>
<reference evidence="2 3" key="1">
    <citation type="submission" date="2021-11" db="EMBL/GenBank/DDBJ databases">
        <authorList>
            <person name="Islam A."/>
            <person name="Islam S."/>
            <person name="Flora M.S."/>
            <person name="Rahman M."/>
            <person name="Ziaur R.M."/>
            <person name="Epstein J.H."/>
            <person name="Hassan M."/>
            <person name="Klassen M."/>
            <person name="Woodard K."/>
            <person name="Webb A."/>
            <person name="Webby R.J."/>
            <person name="El Zowalaty M.E."/>
        </authorList>
    </citation>
    <scope>NUCLEOTIDE SEQUENCE [LARGE SCALE GENOMIC DNA]</scope>
    <source>
        <strain evidence="2">Pf1</strain>
    </source>
</reference>
<name>A0ABN8C896_9STRA</name>
<feature type="compositionally biased region" description="Polar residues" evidence="1">
    <location>
        <begin position="108"/>
        <end position="117"/>
    </location>
</feature>
<organism evidence="2 3">
    <name type="scientific">Peronospora farinosa</name>
    <dbReference type="NCBI Taxonomy" id="134698"/>
    <lineage>
        <taxon>Eukaryota</taxon>
        <taxon>Sar</taxon>
        <taxon>Stramenopiles</taxon>
        <taxon>Oomycota</taxon>
        <taxon>Peronosporomycetes</taxon>
        <taxon>Peronosporales</taxon>
        <taxon>Peronosporaceae</taxon>
        <taxon>Peronospora</taxon>
    </lineage>
</organism>